<dbReference type="Gene3D" id="2.60.40.2310">
    <property type="match status" value="1"/>
</dbReference>
<evidence type="ECO:0000313" key="11">
    <source>
        <dbReference type="Proteomes" id="UP001605036"/>
    </source>
</evidence>
<dbReference type="GO" id="GO:0006508">
    <property type="term" value="P:proteolysis"/>
    <property type="evidence" value="ECO:0007669"/>
    <property type="project" value="UniProtKB-KW"/>
</dbReference>
<dbReference type="InterPro" id="IPR000209">
    <property type="entry name" value="Peptidase_S8/S53_dom"/>
</dbReference>
<dbReference type="Pfam" id="PF00082">
    <property type="entry name" value="Peptidase_S8"/>
    <property type="match status" value="1"/>
</dbReference>
<protein>
    <submittedName>
        <fullName evidence="10">Uncharacterized protein</fullName>
    </submittedName>
</protein>
<keyword evidence="11" id="KW-1185">Reference proteome</keyword>
<dbReference type="FunFam" id="2.60.40.2310:FF:000002">
    <property type="entry name" value="p69E protein-like"/>
    <property type="match status" value="1"/>
</dbReference>
<feature type="active site" description="Charge relay system" evidence="5 6">
    <location>
        <position position="53"/>
    </location>
</feature>
<proteinExistence type="inferred from homology"/>
<evidence type="ECO:0000256" key="4">
    <source>
        <dbReference type="ARBA" id="ARBA00022825"/>
    </source>
</evidence>
<gene>
    <name evidence="10" type="ORF">R1flu_001561</name>
</gene>
<dbReference type="Gene3D" id="3.40.50.200">
    <property type="entry name" value="Peptidase S8/S53 domain"/>
    <property type="match status" value="1"/>
</dbReference>
<keyword evidence="2 6" id="KW-0645">Protease</keyword>
<evidence type="ECO:0000259" key="8">
    <source>
        <dbReference type="Pfam" id="PF02225"/>
    </source>
</evidence>
<evidence type="ECO:0000256" key="1">
    <source>
        <dbReference type="ARBA" id="ARBA00011073"/>
    </source>
</evidence>
<dbReference type="CDD" id="cd02120">
    <property type="entry name" value="PA_subtilisin_like"/>
    <property type="match status" value="1"/>
</dbReference>
<reference evidence="10 11" key="1">
    <citation type="submission" date="2024-09" db="EMBL/GenBank/DDBJ databases">
        <title>Chromosome-scale assembly of Riccia fluitans.</title>
        <authorList>
            <person name="Paukszto L."/>
            <person name="Sawicki J."/>
            <person name="Karawczyk K."/>
            <person name="Piernik-Szablinska J."/>
            <person name="Szczecinska M."/>
            <person name="Mazdziarz M."/>
        </authorList>
    </citation>
    <scope>NUCLEOTIDE SEQUENCE [LARGE SCALE GENOMIC DNA]</scope>
    <source>
        <strain evidence="10">Rf_01</strain>
        <tissue evidence="10">Aerial parts of the thallus</tissue>
    </source>
</reference>
<organism evidence="10 11">
    <name type="scientific">Riccia fluitans</name>
    <dbReference type="NCBI Taxonomy" id="41844"/>
    <lineage>
        <taxon>Eukaryota</taxon>
        <taxon>Viridiplantae</taxon>
        <taxon>Streptophyta</taxon>
        <taxon>Embryophyta</taxon>
        <taxon>Marchantiophyta</taxon>
        <taxon>Marchantiopsida</taxon>
        <taxon>Marchantiidae</taxon>
        <taxon>Marchantiales</taxon>
        <taxon>Ricciaceae</taxon>
        <taxon>Riccia</taxon>
    </lineage>
</organism>
<dbReference type="GO" id="GO:0004252">
    <property type="term" value="F:serine-type endopeptidase activity"/>
    <property type="evidence" value="ECO:0007669"/>
    <property type="project" value="UniProtKB-UniRule"/>
</dbReference>
<dbReference type="InterPro" id="IPR045051">
    <property type="entry name" value="SBT"/>
</dbReference>
<dbReference type="Proteomes" id="UP001605036">
    <property type="component" value="Unassembled WGS sequence"/>
</dbReference>
<feature type="active site" description="Charge relay system" evidence="5 6">
    <location>
        <position position="457"/>
    </location>
</feature>
<evidence type="ECO:0000259" key="7">
    <source>
        <dbReference type="Pfam" id="PF00082"/>
    </source>
</evidence>
<dbReference type="EMBL" id="JBHFFA010000006">
    <property type="protein sequence ID" value="KAL2621356.1"/>
    <property type="molecule type" value="Genomic_DNA"/>
</dbReference>
<evidence type="ECO:0000313" key="10">
    <source>
        <dbReference type="EMBL" id="KAL2621356.1"/>
    </source>
</evidence>
<evidence type="ECO:0000256" key="3">
    <source>
        <dbReference type="ARBA" id="ARBA00022801"/>
    </source>
</evidence>
<dbReference type="PANTHER" id="PTHR10795">
    <property type="entry name" value="PROPROTEIN CONVERTASE SUBTILISIN/KEXIN"/>
    <property type="match status" value="1"/>
</dbReference>
<dbReference type="SUPFAM" id="SSF52743">
    <property type="entry name" value="Subtilisin-like"/>
    <property type="match status" value="1"/>
</dbReference>
<comment type="caution">
    <text evidence="10">The sequence shown here is derived from an EMBL/GenBank/DDBJ whole genome shotgun (WGS) entry which is preliminary data.</text>
</comment>
<evidence type="ECO:0000256" key="6">
    <source>
        <dbReference type="PROSITE-ProRule" id="PRU01240"/>
    </source>
</evidence>
<feature type="domain" description="Peptidase S8/S53" evidence="7">
    <location>
        <begin position="44"/>
        <end position="497"/>
    </location>
</feature>
<dbReference type="InterPro" id="IPR003137">
    <property type="entry name" value="PA_domain"/>
</dbReference>
<sequence>MKGVLSVIPNVIFNTTTTNSWKFLGVESLTSPNTGALWNQAKYGQDVIIGMVDTGIWPESVSFKDTALGPIPSRWKGTCVEGEQFTQKLIGARYYSAGNPNIPFPFEYNSARDYQGHGTHTASTAGGAFAAADWNGYADGTAKGGAPRARIAMYKVCWYLAGCSWVDMVAAMEDAIADGVDLMSISISGLTDAPFYQDTVGIASFHAMKKGILVNFAAGNSGPELKTTNHNEPWSFTVAATSQDRLLGAYVHIKTIRGSQPGLRFKGTAFTHFPTLTAPLVLASEASIWGDNSAAYCSDSTTLDSSKISGKIVFCLKGTPRESIFDKSENVRLAGGAGVIIGDTKGLANYTLQLSPVNYNIPAAYLTAQDTQHFIDYVKECDLNVCVFRDQEVQATIDPGKTFLQVQPAPKMAWFSSSGPSGVTTNILKPDIAAPGLDVVAAWINGESEFLGISGTSMATPHVAGTVALMKAIHPKWSPAAIKSAIMTSAKTLDNQQHRITNLFDRPASPFSTGSGLLNPVAAADPGLIYDAGPLDYTLFLCSLGYGDTEVEIITGEVNFCSMQKRIPSPSDLNYPSVSVGNLIRPKTITRTVTNVGKAVSVYKVTVEAPKGVKVTITPSTLSFTNTQKTKSFKIQLERTLSVDGVSPESYVFGSFTWSDGVHKVRSPIVVGHTPQ</sequence>
<dbReference type="Gene3D" id="3.50.30.30">
    <property type="match status" value="1"/>
</dbReference>
<dbReference type="CDD" id="cd04852">
    <property type="entry name" value="Peptidases_S8_3"/>
    <property type="match status" value="1"/>
</dbReference>
<dbReference type="InterPro" id="IPR034197">
    <property type="entry name" value="Peptidases_S8_3"/>
</dbReference>
<accession>A0ABD1Y3M4</accession>
<dbReference type="InterPro" id="IPR023828">
    <property type="entry name" value="Peptidase_S8_Ser-AS"/>
</dbReference>
<feature type="domain" description="PA" evidence="8">
    <location>
        <begin position="277"/>
        <end position="370"/>
    </location>
</feature>
<dbReference type="InterPro" id="IPR041469">
    <property type="entry name" value="Subtilisin-like_FN3"/>
</dbReference>
<evidence type="ECO:0000259" key="9">
    <source>
        <dbReference type="Pfam" id="PF17766"/>
    </source>
</evidence>
<dbReference type="InterPro" id="IPR036852">
    <property type="entry name" value="Peptidase_S8/S53_dom_sf"/>
</dbReference>
<name>A0ABD1Y3M4_9MARC</name>
<evidence type="ECO:0000256" key="2">
    <source>
        <dbReference type="ARBA" id="ARBA00022670"/>
    </source>
</evidence>
<dbReference type="PROSITE" id="PS51892">
    <property type="entry name" value="SUBTILASE"/>
    <property type="match status" value="1"/>
</dbReference>
<dbReference type="AlphaFoldDB" id="A0ABD1Y3M4"/>
<dbReference type="InterPro" id="IPR015500">
    <property type="entry name" value="Peptidase_S8_subtilisin-rel"/>
</dbReference>
<dbReference type="PRINTS" id="PR00723">
    <property type="entry name" value="SUBTILISIN"/>
</dbReference>
<dbReference type="Pfam" id="PF02225">
    <property type="entry name" value="PA"/>
    <property type="match status" value="1"/>
</dbReference>
<feature type="domain" description="Subtilisin-like protease fibronectin type-III" evidence="9">
    <location>
        <begin position="572"/>
        <end position="671"/>
    </location>
</feature>
<keyword evidence="3 6" id="KW-0378">Hydrolase</keyword>
<evidence type="ECO:0000256" key="5">
    <source>
        <dbReference type="PIRSR" id="PIRSR615500-1"/>
    </source>
</evidence>
<keyword evidence="4 6" id="KW-0720">Serine protease</keyword>
<dbReference type="Pfam" id="PF17766">
    <property type="entry name" value="fn3_6"/>
    <property type="match status" value="1"/>
</dbReference>
<feature type="active site" description="Charge relay system" evidence="5 6">
    <location>
        <position position="117"/>
    </location>
</feature>
<dbReference type="PROSITE" id="PS00138">
    <property type="entry name" value="SUBTILASE_SER"/>
    <property type="match status" value="1"/>
</dbReference>
<comment type="similarity">
    <text evidence="1 6">Belongs to the peptidase S8 family.</text>
</comment>